<feature type="transmembrane region" description="Helical" evidence="2">
    <location>
        <begin position="60"/>
        <end position="83"/>
    </location>
</feature>
<evidence type="ECO:0000256" key="1">
    <source>
        <dbReference type="SAM" id="MobiDB-lite"/>
    </source>
</evidence>
<protein>
    <recommendedName>
        <fullName evidence="3">DUF6534 domain-containing protein</fullName>
    </recommendedName>
</protein>
<keyword evidence="2" id="KW-0812">Transmembrane</keyword>
<evidence type="ECO:0000259" key="3">
    <source>
        <dbReference type="Pfam" id="PF20152"/>
    </source>
</evidence>
<dbReference type="InterPro" id="IPR045339">
    <property type="entry name" value="DUF6534"/>
</dbReference>
<feature type="transmembrane region" description="Helical" evidence="2">
    <location>
        <begin position="241"/>
        <end position="262"/>
    </location>
</feature>
<dbReference type="Pfam" id="PF20152">
    <property type="entry name" value="DUF6534"/>
    <property type="match status" value="1"/>
</dbReference>
<reference evidence="4 5" key="1">
    <citation type="journal article" date="2019" name="Nat. Ecol. Evol.">
        <title>Megaphylogeny resolves global patterns of mushroom evolution.</title>
        <authorList>
            <person name="Varga T."/>
            <person name="Krizsan K."/>
            <person name="Foldi C."/>
            <person name="Dima B."/>
            <person name="Sanchez-Garcia M."/>
            <person name="Sanchez-Ramirez S."/>
            <person name="Szollosi G.J."/>
            <person name="Szarkandi J.G."/>
            <person name="Papp V."/>
            <person name="Albert L."/>
            <person name="Andreopoulos W."/>
            <person name="Angelini C."/>
            <person name="Antonin V."/>
            <person name="Barry K.W."/>
            <person name="Bougher N.L."/>
            <person name="Buchanan P."/>
            <person name="Buyck B."/>
            <person name="Bense V."/>
            <person name="Catcheside P."/>
            <person name="Chovatia M."/>
            <person name="Cooper J."/>
            <person name="Damon W."/>
            <person name="Desjardin D."/>
            <person name="Finy P."/>
            <person name="Geml J."/>
            <person name="Haridas S."/>
            <person name="Hughes K."/>
            <person name="Justo A."/>
            <person name="Karasinski D."/>
            <person name="Kautmanova I."/>
            <person name="Kiss B."/>
            <person name="Kocsube S."/>
            <person name="Kotiranta H."/>
            <person name="LaButti K.M."/>
            <person name="Lechner B.E."/>
            <person name="Liimatainen K."/>
            <person name="Lipzen A."/>
            <person name="Lukacs Z."/>
            <person name="Mihaltcheva S."/>
            <person name="Morgado L.N."/>
            <person name="Niskanen T."/>
            <person name="Noordeloos M.E."/>
            <person name="Ohm R.A."/>
            <person name="Ortiz-Santana B."/>
            <person name="Ovrebo C."/>
            <person name="Racz N."/>
            <person name="Riley R."/>
            <person name="Savchenko A."/>
            <person name="Shiryaev A."/>
            <person name="Soop K."/>
            <person name="Spirin V."/>
            <person name="Szebenyi C."/>
            <person name="Tomsovsky M."/>
            <person name="Tulloss R.E."/>
            <person name="Uehling J."/>
            <person name="Grigoriev I.V."/>
            <person name="Vagvolgyi C."/>
            <person name="Papp T."/>
            <person name="Martin F.M."/>
            <person name="Miettinen O."/>
            <person name="Hibbett D.S."/>
            <person name="Nagy L.G."/>
        </authorList>
    </citation>
    <scope>NUCLEOTIDE SEQUENCE [LARGE SCALE GENOMIC DNA]</scope>
    <source>
        <strain evidence="4 5">CBS 166.37</strain>
    </source>
</reference>
<feature type="region of interest" description="Disordered" evidence="1">
    <location>
        <begin position="317"/>
        <end position="339"/>
    </location>
</feature>
<accession>A0A5C3LHA5</accession>
<keyword evidence="5" id="KW-1185">Reference proteome</keyword>
<evidence type="ECO:0000313" key="5">
    <source>
        <dbReference type="Proteomes" id="UP000308652"/>
    </source>
</evidence>
<evidence type="ECO:0000313" key="4">
    <source>
        <dbReference type="EMBL" id="TFK32062.1"/>
    </source>
</evidence>
<evidence type="ECO:0000256" key="2">
    <source>
        <dbReference type="SAM" id="Phobius"/>
    </source>
</evidence>
<dbReference type="Proteomes" id="UP000308652">
    <property type="component" value="Unassembled WGS sequence"/>
</dbReference>
<sequence>MSSSPSSRADIPALVNIPKFAGPLARYLLNWSLFGALTIQVYVYYLAFPRDRFLSKALVYGVYVLETLQTILIGHDAFVSFAANFGDVDELTGVHFGWLTIPILSGLVSCCVQLFYADRLRRFSRSWTLPGIVAFIAITQCVASIVVGIHTSDDTSATELTKRVPEVIIGSAIWNGGAALCDVIISVSMTYYLLSRSGTGLRSTQALVVRLVRLTIETGTVTATLALATLILIIADTNNGYYFLTSSVVMGKLYSNTLMVNFNLRMQISGGRHETRFSDANTRTLHFQTQDVESRGEVGNARAESYALSPVEFPKERTFTSQATSQSATDEEAYNLSKRTHKKDTLSIDILDNDNDNKDIPPI</sequence>
<keyword evidence="2" id="KW-0472">Membrane</keyword>
<feature type="transmembrane region" description="Helical" evidence="2">
    <location>
        <begin position="28"/>
        <end position="48"/>
    </location>
</feature>
<name>A0A5C3LHA5_9AGAR</name>
<gene>
    <name evidence="4" type="ORF">BDQ12DRAFT_728985</name>
</gene>
<dbReference type="OrthoDB" id="2536347at2759"/>
<dbReference type="PANTHER" id="PTHR40465:SF1">
    <property type="entry name" value="DUF6534 DOMAIN-CONTAINING PROTEIN"/>
    <property type="match status" value="1"/>
</dbReference>
<dbReference type="EMBL" id="ML213688">
    <property type="protein sequence ID" value="TFK32062.1"/>
    <property type="molecule type" value="Genomic_DNA"/>
</dbReference>
<feature type="domain" description="DUF6534" evidence="3">
    <location>
        <begin position="178"/>
        <end position="266"/>
    </location>
</feature>
<dbReference type="AlphaFoldDB" id="A0A5C3LHA5"/>
<feature type="transmembrane region" description="Helical" evidence="2">
    <location>
        <begin position="95"/>
        <end position="117"/>
    </location>
</feature>
<proteinExistence type="predicted"/>
<feature type="transmembrane region" description="Helical" evidence="2">
    <location>
        <begin position="214"/>
        <end position="235"/>
    </location>
</feature>
<organism evidence="4 5">
    <name type="scientific">Crucibulum laeve</name>
    <dbReference type="NCBI Taxonomy" id="68775"/>
    <lineage>
        <taxon>Eukaryota</taxon>
        <taxon>Fungi</taxon>
        <taxon>Dikarya</taxon>
        <taxon>Basidiomycota</taxon>
        <taxon>Agaricomycotina</taxon>
        <taxon>Agaricomycetes</taxon>
        <taxon>Agaricomycetidae</taxon>
        <taxon>Agaricales</taxon>
        <taxon>Agaricineae</taxon>
        <taxon>Nidulariaceae</taxon>
        <taxon>Crucibulum</taxon>
    </lineage>
</organism>
<keyword evidence="2" id="KW-1133">Transmembrane helix</keyword>
<feature type="transmembrane region" description="Helical" evidence="2">
    <location>
        <begin position="172"/>
        <end position="194"/>
    </location>
</feature>
<feature type="transmembrane region" description="Helical" evidence="2">
    <location>
        <begin position="129"/>
        <end position="152"/>
    </location>
</feature>
<dbReference type="PANTHER" id="PTHR40465">
    <property type="entry name" value="CHROMOSOME 1, WHOLE GENOME SHOTGUN SEQUENCE"/>
    <property type="match status" value="1"/>
</dbReference>